<dbReference type="AlphaFoldDB" id="A0A0L8HQR3"/>
<dbReference type="EMBL" id="KQ417501">
    <property type="protein sequence ID" value="KOF91608.1"/>
    <property type="molecule type" value="Genomic_DNA"/>
</dbReference>
<evidence type="ECO:0000313" key="1">
    <source>
        <dbReference type="EMBL" id="KOF91608.1"/>
    </source>
</evidence>
<organism evidence="1">
    <name type="scientific">Octopus bimaculoides</name>
    <name type="common">California two-spotted octopus</name>
    <dbReference type="NCBI Taxonomy" id="37653"/>
    <lineage>
        <taxon>Eukaryota</taxon>
        <taxon>Metazoa</taxon>
        <taxon>Spiralia</taxon>
        <taxon>Lophotrochozoa</taxon>
        <taxon>Mollusca</taxon>
        <taxon>Cephalopoda</taxon>
        <taxon>Coleoidea</taxon>
        <taxon>Octopodiformes</taxon>
        <taxon>Octopoda</taxon>
        <taxon>Incirrata</taxon>
        <taxon>Octopodidae</taxon>
        <taxon>Octopus</taxon>
    </lineage>
</organism>
<name>A0A0L8HQR3_OCTBM</name>
<reference evidence="1" key="1">
    <citation type="submission" date="2015-07" db="EMBL/GenBank/DDBJ databases">
        <title>MeaNS - Measles Nucleotide Surveillance Program.</title>
        <authorList>
            <person name="Tran T."/>
            <person name="Druce J."/>
        </authorList>
    </citation>
    <scope>NUCLEOTIDE SEQUENCE</scope>
    <source>
        <strain evidence="1">UCB-OBI-ISO-001</strain>
        <tissue evidence="1">Gonad</tissue>
    </source>
</reference>
<proteinExistence type="predicted"/>
<protein>
    <submittedName>
        <fullName evidence="1">Uncharacterized protein</fullName>
    </submittedName>
</protein>
<sequence length="60" mass="6971">MLHLVSLPHKLPDSLPFYFILFTGLCPQKFQISYNSLSLAKVIYISNQSLTRLHHRRSLS</sequence>
<gene>
    <name evidence="1" type="ORF">OCBIM_22008427mg</name>
</gene>
<accession>A0A0L8HQR3</accession>